<dbReference type="Gene3D" id="1.20.120.1900">
    <property type="entry name" value="Gamma-tubulin complex, C-terminal domain"/>
    <property type="match status" value="1"/>
</dbReference>
<feature type="domain" description="Gamma tubulin complex component C-terminal" evidence="6">
    <location>
        <begin position="557"/>
        <end position="946"/>
    </location>
</feature>
<dbReference type="EMBL" id="KN880482">
    <property type="protein sequence ID" value="KIY69539.1"/>
    <property type="molecule type" value="Genomic_DNA"/>
</dbReference>
<name>A0A0D7BHE2_9AGAR</name>
<dbReference type="PANTHER" id="PTHR19302:SF70">
    <property type="entry name" value="GAMMA-TUBULIN COMPLEX COMPONENT 6"/>
    <property type="match status" value="1"/>
</dbReference>
<dbReference type="GO" id="GO:0051321">
    <property type="term" value="P:meiotic cell cycle"/>
    <property type="evidence" value="ECO:0007669"/>
    <property type="project" value="TreeGrafter"/>
</dbReference>
<reference evidence="7 8" key="1">
    <citation type="journal article" date="2015" name="Fungal Genet. Biol.">
        <title>Evolution of novel wood decay mechanisms in Agaricales revealed by the genome sequences of Fistulina hepatica and Cylindrobasidium torrendii.</title>
        <authorList>
            <person name="Floudas D."/>
            <person name="Held B.W."/>
            <person name="Riley R."/>
            <person name="Nagy L.G."/>
            <person name="Koehler G."/>
            <person name="Ransdell A.S."/>
            <person name="Younus H."/>
            <person name="Chow J."/>
            <person name="Chiniquy J."/>
            <person name="Lipzen A."/>
            <person name="Tritt A."/>
            <person name="Sun H."/>
            <person name="Haridas S."/>
            <person name="LaButti K."/>
            <person name="Ohm R.A."/>
            <person name="Kues U."/>
            <person name="Blanchette R.A."/>
            <person name="Grigoriev I.V."/>
            <person name="Minto R.E."/>
            <person name="Hibbett D.S."/>
        </authorList>
    </citation>
    <scope>NUCLEOTIDE SEQUENCE [LARGE SCALE GENOMIC DNA]</scope>
    <source>
        <strain evidence="7 8">FP15055 ss-10</strain>
    </source>
</reference>
<evidence type="ECO:0000256" key="1">
    <source>
        <dbReference type="ARBA" id="ARBA00010337"/>
    </source>
</evidence>
<keyword evidence="4 5" id="KW-0206">Cytoskeleton</keyword>
<dbReference type="GO" id="GO:0005816">
    <property type="term" value="C:spindle pole body"/>
    <property type="evidence" value="ECO:0007669"/>
    <property type="project" value="UniProtKB-ARBA"/>
</dbReference>
<dbReference type="STRING" id="1314674.A0A0D7BHE2"/>
<accession>A0A0D7BHE2</accession>
<gene>
    <name evidence="7" type="ORF">CYLTODRAFT_420602</name>
</gene>
<dbReference type="GO" id="GO:0005874">
    <property type="term" value="C:microtubule"/>
    <property type="evidence" value="ECO:0007669"/>
    <property type="project" value="UniProtKB-KW"/>
</dbReference>
<dbReference type="AlphaFoldDB" id="A0A0D7BHE2"/>
<keyword evidence="3 5" id="KW-0493">Microtubule</keyword>
<evidence type="ECO:0000256" key="4">
    <source>
        <dbReference type="ARBA" id="ARBA00023212"/>
    </source>
</evidence>
<keyword evidence="2 5" id="KW-0963">Cytoplasm</keyword>
<dbReference type="GO" id="GO:0000930">
    <property type="term" value="C:gamma-tubulin complex"/>
    <property type="evidence" value="ECO:0007669"/>
    <property type="project" value="TreeGrafter"/>
</dbReference>
<evidence type="ECO:0000259" key="6">
    <source>
        <dbReference type="Pfam" id="PF04130"/>
    </source>
</evidence>
<dbReference type="OrthoDB" id="775571at2759"/>
<comment type="similarity">
    <text evidence="1 5">Belongs to the TUBGCP family.</text>
</comment>
<dbReference type="PANTHER" id="PTHR19302">
    <property type="entry name" value="GAMMA TUBULIN COMPLEX PROTEIN"/>
    <property type="match status" value="1"/>
</dbReference>
<dbReference type="Pfam" id="PF04130">
    <property type="entry name" value="GCP_C_terminal"/>
    <property type="match status" value="1"/>
</dbReference>
<dbReference type="InterPro" id="IPR040457">
    <property type="entry name" value="GCP_C"/>
</dbReference>
<keyword evidence="8" id="KW-1185">Reference proteome</keyword>
<dbReference type="InterPro" id="IPR042241">
    <property type="entry name" value="GCP_C_sf"/>
</dbReference>
<proteinExistence type="inferred from homology"/>
<dbReference type="GO" id="GO:0051011">
    <property type="term" value="F:microtubule minus-end binding"/>
    <property type="evidence" value="ECO:0007669"/>
    <property type="project" value="TreeGrafter"/>
</dbReference>
<evidence type="ECO:0000256" key="5">
    <source>
        <dbReference type="RuleBase" id="RU363050"/>
    </source>
</evidence>
<dbReference type="GO" id="GO:0007020">
    <property type="term" value="P:microtubule nucleation"/>
    <property type="evidence" value="ECO:0007669"/>
    <property type="project" value="InterPro"/>
</dbReference>
<sequence>MSKIFAFPWCEELDEEFYGYNTFEPLQPVDYGFFIPRLDEKPQNPIMDTIKRDVFSDLPLETIALTASALDLGRPLEPLEDLGDDIWAQSQTHKPPMQDEILSWDNLNLIHKKPARSTPFLTEQESSVFAAARHHIQPRLYDPNLAIIHITSTTLCQNLRLTICGSASQLHTWDSNSERFVQVGLQDGRRGRILVDGRDEAISESILSPFIRIGTLLRRLEILLNRLGSRSFHTGPTIHAFDHALSTVLSYLRGKLSTSPLATQLQSQISAKLISQYAAYESILVALSDMCLVNETKNPNDYGKLEIEPRLLLSHIYDHLHSQFERQPNRTVVGIIAYILTLTSEDYLRSICHSIGFGKPSVMEEPLSGDGTVAHTPGELESVEANVLNTLASIGKEVFPKFFPPELVQSLPAAQKSLVLLRGAQSDHPILEMQEGRDIQWFWREEDFQRHTSRRQDMPEVLVRPFRDADDPFAQFSVFNLDPGEKIGSSCFDNDFTAASTSRLEKFIDDFPDNLPLITPTLSHLTSVVFAPLLEHASALSSALLDLFLRPFAQLHLHTHIKLLHSYLLLGSPEFRARLNGALFSDKEDADADERVSLHSMRHRQRKHRPKDDAETVWAVGLAATLLDRDAWPPIGGDLSFFLRTVIVDTFEAAMARRMHSDAMQGALEELDNRLGFAIRDLPVGRGRDRWLNPLAVEAFDFLYMEYRPPHPMEVLITPEIMAKYQRMFTFLLRLTRVENALAAVFRMTRASDAELFPTFTPSRKLLLHLRFLAQTFIASLSQYTFVTAIDGNMGGFLARLDPNAPTILWNGLPAGFRDVFALADAHSELLDDMLSACVMRSTQRAAGEQLRDVFQAILDFSTFVGRMRRGQMKEYEGVPIVEELAEQLKSTISIWMKTIRGMVDKHATQPQSMPLREGQRYIPRPPGGIQALSYLIVQWDASDWWGNFTAGNKQS</sequence>
<organism evidence="7 8">
    <name type="scientific">Cylindrobasidium torrendii FP15055 ss-10</name>
    <dbReference type="NCBI Taxonomy" id="1314674"/>
    <lineage>
        <taxon>Eukaryota</taxon>
        <taxon>Fungi</taxon>
        <taxon>Dikarya</taxon>
        <taxon>Basidiomycota</taxon>
        <taxon>Agaricomycotina</taxon>
        <taxon>Agaricomycetes</taxon>
        <taxon>Agaricomycetidae</taxon>
        <taxon>Agaricales</taxon>
        <taxon>Marasmiineae</taxon>
        <taxon>Physalacriaceae</taxon>
        <taxon>Cylindrobasidium</taxon>
    </lineage>
</organism>
<evidence type="ECO:0000256" key="3">
    <source>
        <dbReference type="ARBA" id="ARBA00022701"/>
    </source>
</evidence>
<protein>
    <recommendedName>
        <fullName evidence="5">Spindle pole body component</fullName>
    </recommendedName>
</protein>
<dbReference type="GO" id="GO:0051225">
    <property type="term" value="P:spindle assembly"/>
    <property type="evidence" value="ECO:0007669"/>
    <property type="project" value="TreeGrafter"/>
</dbReference>
<evidence type="ECO:0000313" key="7">
    <source>
        <dbReference type="EMBL" id="KIY69539.1"/>
    </source>
</evidence>
<comment type="subcellular location">
    <subcellularLocation>
        <location evidence="5">Cytoplasm</location>
        <location evidence="5">Cytoskeleton</location>
        <location evidence="5">Microtubule organizing center</location>
    </subcellularLocation>
</comment>
<dbReference type="InterPro" id="IPR007259">
    <property type="entry name" value="GCP"/>
</dbReference>
<dbReference type="GO" id="GO:0000278">
    <property type="term" value="P:mitotic cell cycle"/>
    <property type="evidence" value="ECO:0007669"/>
    <property type="project" value="TreeGrafter"/>
</dbReference>
<dbReference type="GO" id="GO:0043015">
    <property type="term" value="F:gamma-tubulin binding"/>
    <property type="evidence" value="ECO:0007669"/>
    <property type="project" value="InterPro"/>
</dbReference>
<dbReference type="Proteomes" id="UP000054007">
    <property type="component" value="Unassembled WGS sequence"/>
</dbReference>
<dbReference type="GO" id="GO:0031122">
    <property type="term" value="P:cytoplasmic microtubule organization"/>
    <property type="evidence" value="ECO:0007669"/>
    <property type="project" value="TreeGrafter"/>
</dbReference>
<dbReference type="GO" id="GO:0000922">
    <property type="term" value="C:spindle pole"/>
    <property type="evidence" value="ECO:0007669"/>
    <property type="project" value="InterPro"/>
</dbReference>
<evidence type="ECO:0000313" key="8">
    <source>
        <dbReference type="Proteomes" id="UP000054007"/>
    </source>
</evidence>
<evidence type="ECO:0000256" key="2">
    <source>
        <dbReference type="ARBA" id="ARBA00022490"/>
    </source>
</evidence>